<dbReference type="GeneID" id="19327101"/>
<reference evidence="3" key="1">
    <citation type="journal article" date="2013" name="Genome Announc.">
        <title>Draft genome sequence of the ascomycete Phaeoacremonium aleophilum strain UCR-PA7, a causal agent of the esca disease complex in grapevines.</title>
        <authorList>
            <person name="Blanco-Ulate B."/>
            <person name="Rolshausen P."/>
            <person name="Cantu D."/>
        </authorList>
    </citation>
    <scope>NUCLEOTIDE SEQUENCE [LARGE SCALE GENOMIC DNA]</scope>
    <source>
        <strain evidence="3">UCR-PA7</strain>
    </source>
</reference>
<sequence length="331" mass="37423">MTAASQSNTEVIVIDSDGDDENDLGLALKRAPRTVNLAADRLPNTQEQPTPRPPTINKTIRPTQRREDNNPPPEKIQIPIARLSQADRDLFRDFEQRHAVPRKVHFASTLSANTGPDHERVRKAAEYAPSKQEQRRAEYRNKARAKRAGDIHNNIVKNARKEYPNKNEAAIQREAQARVDAWRRDRAAEDKAERLLNLDGLKAQQRRAVTSLSSATTVDFLGKNRVVVVFTVFQSEPFDENDGLDDTDREYNLVRLDSFIDMKKANDLATKQIYGGLTVNKDQRKEVNLRDNVMPSINAAKDALSSDIQNIELAFNPELHDSGYDFLSSTV</sequence>
<dbReference type="Proteomes" id="UP000014074">
    <property type="component" value="Unassembled WGS sequence"/>
</dbReference>
<dbReference type="AlphaFoldDB" id="R8BFI9"/>
<dbReference type="KEGG" id="tmn:UCRPA7_6444"/>
<dbReference type="EMBL" id="KB933236">
    <property type="protein sequence ID" value="EON98070.1"/>
    <property type="molecule type" value="Genomic_DNA"/>
</dbReference>
<keyword evidence="3" id="KW-1185">Reference proteome</keyword>
<evidence type="ECO:0000256" key="1">
    <source>
        <dbReference type="SAM" id="MobiDB-lite"/>
    </source>
</evidence>
<organism evidence="2 3">
    <name type="scientific">Phaeoacremonium minimum (strain UCR-PA7)</name>
    <name type="common">Esca disease fungus</name>
    <name type="synonym">Togninia minima</name>
    <dbReference type="NCBI Taxonomy" id="1286976"/>
    <lineage>
        <taxon>Eukaryota</taxon>
        <taxon>Fungi</taxon>
        <taxon>Dikarya</taxon>
        <taxon>Ascomycota</taxon>
        <taxon>Pezizomycotina</taxon>
        <taxon>Sordariomycetes</taxon>
        <taxon>Sordariomycetidae</taxon>
        <taxon>Togniniales</taxon>
        <taxon>Togniniaceae</taxon>
        <taxon>Phaeoacremonium</taxon>
    </lineage>
</organism>
<evidence type="ECO:0000313" key="2">
    <source>
        <dbReference type="EMBL" id="EON98070.1"/>
    </source>
</evidence>
<dbReference type="HOGENOM" id="CLU_839873_0_0_1"/>
<gene>
    <name evidence="2" type="ORF">UCRPA7_6444</name>
</gene>
<feature type="region of interest" description="Disordered" evidence="1">
    <location>
        <begin position="1"/>
        <end position="22"/>
    </location>
</feature>
<name>R8BFI9_PHAM7</name>
<feature type="compositionally biased region" description="Polar residues" evidence="1">
    <location>
        <begin position="1"/>
        <end position="10"/>
    </location>
</feature>
<feature type="region of interest" description="Disordered" evidence="1">
    <location>
        <begin position="35"/>
        <end position="74"/>
    </location>
</feature>
<dbReference type="RefSeq" id="XP_007917173.1">
    <property type="nucleotide sequence ID" value="XM_007918982.1"/>
</dbReference>
<proteinExistence type="predicted"/>
<evidence type="ECO:0000313" key="3">
    <source>
        <dbReference type="Proteomes" id="UP000014074"/>
    </source>
</evidence>
<accession>R8BFI9</accession>
<protein>
    <submittedName>
        <fullName evidence="2">Uncharacterized protein</fullName>
    </submittedName>
</protein>